<accession>A0A6M3K7B0</accession>
<feature type="region of interest" description="Disordered" evidence="1">
    <location>
        <begin position="1"/>
        <end position="20"/>
    </location>
</feature>
<evidence type="ECO:0000256" key="2">
    <source>
        <dbReference type="SAM" id="Phobius"/>
    </source>
</evidence>
<feature type="transmembrane region" description="Helical" evidence="2">
    <location>
        <begin position="61"/>
        <end position="80"/>
    </location>
</feature>
<feature type="transmembrane region" description="Helical" evidence="2">
    <location>
        <begin position="37"/>
        <end position="55"/>
    </location>
</feature>
<keyword evidence="2" id="KW-1133">Transmembrane helix</keyword>
<evidence type="ECO:0000256" key="1">
    <source>
        <dbReference type="SAM" id="MobiDB-lite"/>
    </source>
</evidence>
<protein>
    <submittedName>
        <fullName evidence="3">Uncharacterized protein</fullName>
    </submittedName>
</protein>
<feature type="compositionally biased region" description="Polar residues" evidence="1">
    <location>
        <begin position="1"/>
        <end position="10"/>
    </location>
</feature>
<evidence type="ECO:0000313" key="3">
    <source>
        <dbReference type="EMBL" id="QJA77679.1"/>
    </source>
</evidence>
<reference evidence="3" key="1">
    <citation type="submission" date="2020-03" db="EMBL/GenBank/DDBJ databases">
        <title>The deep terrestrial virosphere.</title>
        <authorList>
            <person name="Holmfeldt K."/>
            <person name="Nilsson E."/>
            <person name="Simone D."/>
            <person name="Lopez-Fernandez M."/>
            <person name="Wu X."/>
            <person name="de Brujin I."/>
            <person name="Lundin D."/>
            <person name="Andersson A."/>
            <person name="Bertilsson S."/>
            <person name="Dopson M."/>
        </authorList>
    </citation>
    <scope>NUCLEOTIDE SEQUENCE</scope>
    <source>
        <strain evidence="3">MM415A01250</strain>
    </source>
</reference>
<proteinExistence type="predicted"/>
<sequence length="83" mass="9072">MPSEKATTGTRRIPLDMPDSTCYTRPRKENHAMKKNTALVAYVGLSGVTLSYLAAQVTTGWKVVIAFLFGFVALLCASMTKED</sequence>
<dbReference type="EMBL" id="MT142295">
    <property type="protein sequence ID" value="QJA77679.1"/>
    <property type="molecule type" value="Genomic_DNA"/>
</dbReference>
<organism evidence="3">
    <name type="scientific">viral metagenome</name>
    <dbReference type="NCBI Taxonomy" id="1070528"/>
    <lineage>
        <taxon>unclassified sequences</taxon>
        <taxon>metagenomes</taxon>
        <taxon>organismal metagenomes</taxon>
    </lineage>
</organism>
<gene>
    <name evidence="3" type="ORF">MM415A01250_0023</name>
</gene>
<keyword evidence="2" id="KW-0472">Membrane</keyword>
<keyword evidence="2" id="KW-0812">Transmembrane</keyword>
<dbReference type="AlphaFoldDB" id="A0A6M3K7B0"/>
<name>A0A6M3K7B0_9ZZZZ</name>